<dbReference type="Gene3D" id="1.10.357.10">
    <property type="entry name" value="Tetracycline Repressor, domain 2"/>
    <property type="match status" value="1"/>
</dbReference>
<dbReference type="GO" id="GO:0003700">
    <property type="term" value="F:DNA-binding transcription factor activity"/>
    <property type="evidence" value="ECO:0007669"/>
    <property type="project" value="TreeGrafter"/>
</dbReference>
<dbReference type="PRINTS" id="PR00455">
    <property type="entry name" value="HTHTETR"/>
</dbReference>
<dbReference type="PANTHER" id="PTHR30055:SF226">
    <property type="entry name" value="HTH-TYPE TRANSCRIPTIONAL REGULATOR PKSA"/>
    <property type="match status" value="1"/>
</dbReference>
<dbReference type="PROSITE" id="PS50977">
    <property type="entry name" value="HTH_TETR_2"/>
    <property type="match status" value="1"/>
</dbReference>
<dbReference type="InterPro" id="IPR009057">
    <property type="entry name" value="Homeodomain-like_sf"/>
</dbReference>
<evidence type="ECO:0000259" key="3">
    <source>
        <dbReference type="PROSITE" id="PS50977"/>
    </source>
</evidence>
<dbReference type="SUPFAM" id="SSF46689">
    <property type="entry name" value="Homeodomain-like"/>
    <property type="match status" value="1"/>
</dbReference>
<evidence type="ECO:0000256" key="2">
    <source>
        <dbReference type="PROSITE-ProRule" id="PRU00335"/>
    </source>
</evidence>
<feature type="DNA-binding region" description="H-T-H motif" evidence="2">
    <location>
        <begin position="37"/>
        <end position="56"/>
    </location>
</feature>
<evidence type="ECO:0000313" key="4">
    <source>
        <dbReference type="EMBL" id="XBM50016.1"/>
    </source>
</evidence>
<evidence type="ECO:0000256" key="1">
    <source>
        <dbReference type="ARBA" id="ARBA00023125"/>
    </source>
</evidence>
<dbReference type="AlphaFoldDB" id="A0AAU7GHV8"/>
<accession>A0AAU7GHV8</accession>
<protein>
    <submittedName>
        <fullName evidence="4">TetR/AcrR family transcriptional regulator</fullName>
    </submittedName>
</protein>
<dbReference type="GO" id="GO:0000976">
    <property type="term" value="F:transcription cis-regulatory region binding"/>
    <property type="evidence" value="ECO:0007669"/>
    <property type="project" value="TreeGrafter"/>
</dbReference>
<sequence>MPKISAATVAEHRAAQRAALLTATERLLEEGGLAGVTPRSVAERAGLARSSFYEYFASRDDALTAVAIAAFERWSAEIDETLSGVPATARLRAYIEATMRMTADGKHGIAATLQQAELSPSRHEDIMAMHTALLDPIAGLLREAGVRDADSHAVLLQGLLNAGVQLVTHGVSPDATSAMITDLLEKGLPADSSI</sequence>
<feature type="domain" description="HTH tetR-type" evidence="3">
    <location>
        <begin position="14"/>
        <end position="74"/>
    </location>
</feature>
<gene>
    <name evidence="4" type="ORF">AAME72_09130</name>
</gene>
<dbReference type="Pfam" id="PF00440">
    <property type="entry name" value="TetR_N"/>
    <property type="match status" value="1"/>
</dbReference>
<organism evidence="4">
    <name type="scientific">Leifsonia sp. NPDC080035</name>
    <dbReference type="NCBI Taxonomy" id="3143936"/>
    <lineage>
        <taxon>Bacteria</taxon>
        <taxon>Bacillati</taxon>
        <taxon>Actinomycetota</taxon>
        <taxon>Actinomycetes</taxon>
        <taxon>Micrococcales</taxon>
        <taxon>Microbacteriaceae</taxon>
        <taxon>Leifsonia</taxon>
    </lineage>
</organism>
<dbReference type="EMBL" id="CP157390">
    <property type="protein sequence ID" value="XBM50016.1"/>
    <property type="molecule type" value="Genomic_DNA"/>
</dbReference>
<dbReference type="PANTHER" id="PTHR30055">
    <property type="entry name" value="HTH-TYPE TRANSCRIPTIONAL REGULATOR RUTR"/>
    <property type="match status" value="1"/>
</dbReference>
<keyword evidence="1 2" id="KW-0238">DNA-binding</keyword>
<dbReference type="Gene3D" id="1.10.10.60">
    <property type="entry name" value="Homeodomain-like"/>
    <property type="match status" value="1"/>
</dbReference>
<dbReference type="InterPro" id="IPR001647">
    <property type="entry name" value="HTH_TetR"/>
</dbReference>
<name>A0AAU7GHV8_9MICO</name>
<reference evidence="4" key="1">
    <citation type="submission" date="2024-05" db="EMBL/GenBank/DDBJ databases">
        <title>The Natural Products Discovery Center: Release of the First 8490 Sequenced Strains for Exploring Actinobacteria Biosynthetic Diversity.</title>
        <authorList>
            <person name="Kalkreuter E."/>
            <person name="Kautsar S.A."/>
            <person name="Yang D."/>
            <person name="Bader C.D."/>
            <person name="Teijaro C.N."/>
            <person name="Fluegel L."/>
            <person name="Davis C.M."/>
            <person name="Simpson J.R."/>
            <person name="Lauterbach L."/>
            <person name="Steele A.D."/>
            <person name="Gui C."/>
            <person name="Meng S."/>
            <person name="Li G."/>
            <person name="Viehrig K."/>
            <person name="Ye F."/>
            <person name="Su P."/>
            <person name="Kiefer A.F."/>
            <person name="Nichols A."/>
            <person name="Cepeda A.J."/>
            <person name="Yan W."/>
            <person name="Fan B."/>
            <person name="Jiang Y."/>
            <person name="Adhikari A."/>
            <person name="Zheng C.-J."/>
            <person name="Schuster L."/>
            <person name="Cowan T.M."/>
            <person name="Smanski M.J."/>
            <person name="Chevrette M.G."/>
            <person name="de Carvalho L.P.S."/>
            <person name="Shen B."/>
        </authorList>
    </citation>
    <scope>NUCLEOTIDE SEQUENCE</scope>
    <source>
        <strain evidence="4">NPDC080035</strain>
    </source>
</reference>
<dbReference type="InterPro" id="IPR050109">
    <property type="entry name" value="HTH-type_TetR-like_transc_reg"/>
</dbReference>
<proteinExistence type="predicted"/>
<dbReference type="RefSeq" id="WP_348789926.1">
    <property type="nucleotide sequence ID" value="NZ_CP157390.1"/>
</dbReference>